<accession>A0ABY6R2I9</accession>
<evidence type="ECO:0000313" key="3">
    <source>
        <dbReference type="Proteomes" id="UP001164506"/>
    </source>
</evidence>
<dbReference type="RefSeq" id="WP_267259635.1">
    <property type="nucleotide sequence ID" value="NZ_CP084204.1"/>
</dbReference>
<protein>
    <recommendedName>
        <fullName evidence="1">DUF8094 domain-containing protein</fullName>
    </recommendedName>
</protein>
<name>A0ABY6R2I9_9ACTN</name>
<sequence length="345" mass="37142">MRRLRLRRAPRRPLERLSFLVDRRPARFLAATAAATVLSLTASGCVTVHGELALLPPATKAEAAQALSDFTAAYNRADKAYDPALDAGRVTGPLGEINQAGLRARSINTPGGNPDHKPLALTDARFVLPRKAGWPRWFVADTASNRGSGEERWLLAFVRNGPEQLWEVAYLAILPRGDVPEFAEEEGYAVPVAADSDALAVAPGDLGAKYVAFLKDGQPGPFTPGTHTTEWRAQRQKAAKRPGMATQYIDRVTDQGDFAPLGLRTRDGGALVFFATRYFERQTAAKGYRPKVGEDTKALLTGEIKNTVTREWVTSQAVLVKPAGTDRGGVTVAGRLQGVVGAEGS</sequence>
<dbReference type="Proteomes" id="UP001164506">
    <property type="component" value="Chromosome"/>
</dbReference>
<dbReference type="GeneID" id="95603340"/>
<gene>
    <name evidence="2" type="ORF">LDH80_27875</name>
</gene>
<dbReference type="Pfam" id="PF26366">
    <property type="entry name" value="DUF8094"/>
    <property type="match status" value="1"/>
</dbReference>
<reference evidence="2" key="1">
    <citation type="submission" date="2021-09" db="EMBL/GenBank/DDBJ databases">
        <title>Complete genome sequence and metabolic characterization of Streptomyces tanashiensis DSM 731 the producer of antibacterial Kalafungin and diverse secondary metabolites.</title>
        <authorList>
            <person name="Abbasi M.N."/>
            <person name="Anwar M.N."/>
            <person name="Alam K."/>
            <person name="Shoaib M."/>
            <person name="Lin Z."/>
            <person name="Hayat M."/>
            <person name="Ali M.I."/>
            <person name="Malik H.M.T."/>
            <person name="Ahmed I."/>
            <person name="Li A."/>
            <person name="Hailong Wang H."/>
            <person name="Zhang Y."/>
        </authorList>
    </citation>
    <scope>NUCLEOTIDE SEQUENCE</scope>
    <source>
        <strain evidence="2">Kala</strain>
    </source>
</reference>
<dbReference type="InterPro" id="IPR058407">
    <property type="entry name" value="DUF8094"/>
</dbReference>
<evidence type="ECO:0000313" key="2">
    <source>
        <dbReference type="EMBL" id="UZX24281.1"/>
    </source>
</evidence>
<proteinExistence type="predicted"/>
<keyword evidence="3" id="KW-1185">Reference proteome</keyword>
<evidence type="ECO:0000259" key="1">
    <source>
        <dbReference type="Pfam" id="PF26366"/>
    </source>
</evidence>
<feature type="domain" description="DUF8094" evidence="1">
    <location>
        <begin position="57"/>
        <end position="344"/>
    </location>
</feature>
<organism evidence="2 3">
    <name type="scientific">Streptomyces tanashiensis</name>
    <dbReference type="NCBI Taxonomy" id="67367"/>
    <lineage>
        <taxon>Bacteria</taxon>
        <taxon>Bacillati</taxon>
        <taxon>Actinomycetota</taxon>
        <taxon>Actinomycetes</taxon>
        <taxon>Kitasatosporales</taxon>
        <taxon>Streptomycetaceae</taxon>
        <taxon>Streptomyces</taxon>
    </lineage>
</organism>
<dbReference type="EMBL" id="CP084204">
    <property type="protein sequence ID" value="UZX24281.1"/>
    <property type="molecule type" value="Genomic_DNA"/>
</dbReference>